<reference evidence="1 2" key="1">
    <citation type="journal article" date="2016" name="Nat. Commun.">
        <title>Ectomycorrhizal ecology is imprinted in the genome of the dominant symbiotic fungus Cenococcum geophilum.</title>
        <authorList>
            <consortium name="DOE Joint Genome Institute"/>
            <person name="Peter M."/>
            <person name="Kohler A."/>
            <person name="Ohm R.A."/>
            <person name="Kuo A."/>
            <person name="Krutzmann J."/>
            <person name="Morin E."/>
            <person name="Arend M."/>
            <person name="Barry K.W."/>
            <person name="Binder M."/>
            <person name="Choi C."/>
            <person name="Clum A."/>
            <person name="Copeland A."/>
            <person name="Grisel N."/>
            <person name="Haridas S."/>
            <person name="Kipfer T."/>
            <person name="LaButti K."/>
            <person name="Lindquist E."/>
            <person name="Lipzen A."/>
            <person name="Maire R."/>
            <person name="Meier B."/>
            <person name="Mihaltcheva S."/>
            <person name="Molinier V."/>
            <person name="Murat C."/>
            <person name="Poggeler S."/>
            <person name="Quandt C.A."/>
            <person name="Sperisen C."/>
            <person name="Tritt A."/>
            <person name="Tisserant E."/>
            <person name="Crous P.W."/>
            <person name="Henrissat B."/>
            <person name="Nehls U."/>
            <person name="Egli S."/>
            <person name="Spatafora J.W."/>
            <person name="Grigoriev I.V."/>
            <person name="Martin F.M."/>
        </authorList>
    </citation>
    <scope>NUCLEOTIDE SEQUENCE [LARGE SCALE GENOMIC DNA]</scope>
    <source>
        <strain evidence="1 2">CBS 207.34</strain>
    </source>
</reference>
<sequence length="461" mass="53628">MPQQETSSLKPYFDEIAETDGDNECRAWLNRLFDNRAEVVDCVAHLLEGRGPGTYVSFLKGAFNFSFRIRFSEGFSDVLVRFPKPGHTATDLRDEKVENEVQTIEYLRQHTTIPLPTVHSWGTIAKPTTKTVARNLLQFGPFIVMDYVEGTLLSTILKQPDREDMVLNPNIDKAVLDKIYRQIADYMLQISQLRFPRIGAISKDDHANWFIRRPLTYNMNELATVAFYPGDRFPTAPIDRASDYFRSVANEHLDHLWTQRNLADDEEIARKRFIARRQFAQLIPKYCIDDTGPFIPFCDDMRPANMLVNPETLQITAVFDFEFTNSMPAQFAYDPPWWLLLAGPDAWLDRCALQEFLALYEPRMEQFLQMLEHVEAESLVCKQPGALPLSARMRDSWRTRRFWFNYAARKSFDVDLIYWATLHDDSATVLDDQARAEMESFTQRKMEQLKAYKKECSARFS</sequence>
<evidence type="ECO:0008006" key="3">
    <source>
        <dbReference type="Google" id="ProtNLM"/>
    </source>
</evidence>
<dbReference type="AlphaFoldDB" id="A0A8E2JMV6"/>
<organism evidence="1 2">
    <name type="scientific">Glonium stellatum</name>
    <dbReference type="NCBI Taxonomy" id="574774"/>
    <lineage>
        <taxon>Eukaryota</taxon>
        <taxon>Fungi</taxon>
        <taxon>Dikarya</taxon>
        <taxon>Ascomycota</taxon>
        <taxon>Pezizomycotina</taxon>
        <taxon>Dothideomycetes</taxon>
        <taxon>Pleosporomycetidae</taxon>
        <taxon>Gloniales</taxon>
        <taxon>Gloniaceae</taxon>
        <taxon>Glonium</taxon>
    </lineage>
</organism>
<evidence type="ECO:0000313" key="2">
    <source>
        <dbReference type="Proteomes" id="UP000250140"/>
    </source>
</evidence>
<dbReference type="EMBL" id="KV750782">
    <property type="protein sequence ID" value="OCL03245.1"/>
    <property type="molecule type" value="Genomic_DNA"/>
</dbReference>
<dbReference type="Proteomes" id="UP000250140">
    <property type="component" value="Unassembled WGS sequence"/>
</dbReference>
<dbReference type="InterPro" id="IPR011009">
    <property type="entry name" value="Kinase-like_dom_sf"/>
</dbReference>
<dbReference type="SUPFAM" id="SSF56112">
    <property type="entry name" value="Protein kinase-like (PK-like)"/>
    <property type="match status" value="1"/>
</dbReference>
<proteinExistence type="predicted"/>
<dbReference type="PANTHER" id="PTHR21310">
    <property type="entry name" value="AMINOGLYCOSIDE PHOSPHOTRANSFERASE-RELATED-RELATED"/>
    <property type="match status" value="1"/>
</dbReference>
<keyword evidence="2" id="KW-1185">Reference proteome</keyword>
<protein>
    <recommendedName>
        <fullName evidence="3">Aminoglycoside phosphotransferase domain-containing protein</fullName>
    </recommendedName>
</protein>
<dbReference type="PANTHER" id="PTHR21310:SF37">
    <property type="entry name" value="AMINOGLYCOSIDE PHOSPHOTRANSFERASE DOMAIN-CONTAINING PROTEIN"/>
    <property type="match status" value="1"/>
</dbReference>
<dbReference type="OrthoDB" id="5412996at2759"/>
<accession>A0A8E2JMV6</accession>
<dbReference type="InterPro" id="IPR051678">
    <property type="entry name" value="AGP_Transferase"/>
</dbReference>
<name>A0A8E2JMV6_9PEZI</name>
<evidence type="ECO:0000313" key="1">
    <source>
        <dbReference type="EMBL" id="OCL03245.1"/>
    </source>
</evidence>
<gene>
    <name evidence="1" type="ORF">AOQ84DRAFT_419916</name>
</gene>